<dbReference type="Pfam" id="PF03209">
    <property type="entry name" value="PUCC"/>
    <property type="match status" value="1"/>
</dbReference>
<feature type="transmembrane region" description="Helical" evidence="6">
    <location>
        <begin position="81"/>
        <end position="102"/>
    </location>
</feature>
<name>A0A0M8K5C1_9CHLR</name>
<dbReference type="Proteomes" id="UP000050502">
    <property type="component" value="Unassembled WGS sequence"/>
</dbReference>
<feature type="transmembrane region" description="Helical" evidence="6">
    <location>
        <begin position="369"/>
        <end position="390"/>
    </location>
</feature>
<dbReference type="InParanoid" id="A0A0M8K5C1"/>
<evidence type="ECO:0000256" key="5">
    <source>
        <dbReference type="ARBA" id="ARBA00023136"/>
    </source>
</evidence>
<dbReference type="GO" id="GO:0016020">
    <property type="term" value="C:membrane"/>
    <property type="evidence" value="ECO:0007669"/>
    <property type="project" value="UniProtKB-SubCell"/>
</dbReference>
<feature type="transmembrane region" description="Helical" evidence="6">
    <location>
        <begin position="402"/>
        <end position="424"/>
    </location>
</feature>
<dbReference type="OrthoDB" id="144773at2"/>
<evidence type="ECO:0000313" key="8">
    <source>
        <dbReference type="EMBL" id="KPL89337.1"/>
    </source>
</evidence>
<feature type="transmembrane region" description="Helical" evidence="6">
    <location>
        <begin position="279"/>
        <end position="296"/>
    </location>
</feature>
<proteinExistence type="inferred from homology"/>
<feature type="transmembrane region" description="Helical" evidence="6">
    <location>
        <begin position="151"/>
        <end position="173"/>
    </location>
</feature>
<protein>
    <submittedName>
        <fullName evidence="7">MFS transporter, BCD family, chlorophyll transporter</fullName>
    </submittedName>
</protein>
<keyword evidence="5 6" id="KW-0472">Membrane</keyword>
<evidence type="ECO:0000256" key="2">
    <source>
        <dbReference type="ARBA" id="ARBA00008412"/>
    </source>
</evidence>
<sequence>MGTPQRFRLTHAFKLGLFYAGASLTDLITSAVWNRLLVVELGVPATPVSLLTSLRYLLAPLSLLAGYLSDTRPLLGFYRTAYIWLGRALMLVSLLLLPWATFTIAAAPRAWASWLPAFLAFLLYGAGTLISGAPFLALVHDSAPYHARGKVMGIVQFMLVASFAFVPIAYARLLPSYEPHTFTRLIWVAVIGAGVLWFVAIWREERRGAQAPTPAQAAPPTLGTLRRQLARLWRDQTTRRYALFLGVSGFFAFMQDGVLEPFGGDVFGLSVGDTTRFNAYWGTGVLLAMMATLAATRRWLPHQHTRTTLWGLVGMAVMLVALAFVAYTRHAALIPVVLFIFGLAFGVFTVGGVALLMAMSRDEEAGTYLALWTVIQLLARGGGITAGGLLRDGAVALFEAFPAAYATVFACEALGIMLAAVLLLRVNVAAFVTPDTRVETGDLLEALADA</sequence>
<organism evidence="7 9">
    <name type="scientific">Ardenticatena maritima</name>
    <dbReference type="NCBI Taxonomy" id="872965"/>
    <lineage>
        <taxon>Bacteria</taxon>
        <taxon>Bacillati</taxon>
        <taxon>Chloroflexota</taxon>
        <taxon>Ardenticatenia</taxon>
        <taxon>Ardenticatenales</taxon>
        <taxon>Ardenticatenaceae</taxon>
        <taxon>Ardenticatena</taxon>
    </lineage>
</organism>
<dbReference type="EMBL" id="LGKN01000003">
    <property type="protein sequence ID" value="KPL89337.1"/>
    <property type="molecule type" value="Genomic_DNA"/>
</dbReference>
<evidence type="ECO:0000256" key="6">
    <source>
        <dbReference type="SAM" id="Phobius"/>
    </source>
</evidence>
<dbReference type="InterPro" id="IPR036259">
    <property type="entry name" value="MFS_trans_sf"/>
</dbReference>
<dbReference type="SUPFAM" id="SSF103473">
    <property type="entry name" value="MFS general substrate transporter"/>
    <property type="match status" value="1"/>
</dbReference>
<evidence type="ECO:0000256" key="4">
    <source>
        <dbReference type="ARBA" id="ARBA00022989"/>
    </source>
</evidence>
<comment type="caution">
    <text evidence="7">The sequence shown here is derived from an EMBL/GenBank/DDBJ whole genome shotgun (WGS) entry which is preliminary data.</text>
</comment>
<dbReference type="InterPro" id="IPR026036">
    <property type="entry name" value="PucC"/>
</dbReference>
<dbReference type="PATRIC" id="fig|872965.6.peg.432"/>
<keyword evidence="9" id="KW-1185">Reference proteome</keyword>
<dbReference type="PANTHER" id="PTHR23538:SF1">
    <property type="entry name" value="44.5 KD BACTERIOCHLOROPHYLL SYNTHASE SUBUNIT"/>
    <property type="match status" value="1"/>
</dbReference>
<reference evidence="9" key="3">
    <citation type="submission" date="2015-08" db="EMBL/GenBank/DDBJ databases">
        <title>Draft Genome Sequence of a Heterotrophic Facultative Anaerobic Bacterium Ardenticatena maritima Strain 110S.</title>
        <authorList>
            <person name="Kawaichi S."/>
            <person name="Yoshida T."/>
            <person name="Sako Y."/>
            <person name="Nakamura R."/>
        </authorList>
    </citation>
    <scope>NUCLEOTIDE SEQUENCE [LARGE SCALE GENOMIC DNA]</scope>
    <source>
        <strain evidence="9">110S</strain>
    </source>
</reference>
<reference evidence="8 10" key="2">
    <citation type="submission" date="2015-07" db="EMBL/GenBank/DDBJ databases">
        <title>Whole genome sequence of Ardenticatena maritima DSM 23922.</title>
        <authorList>
            <person name="Hemp J."/>
            <person name="Ward L.M."/>
            <person name="Pace L.A."/>
            <person name="Fischer W.W."/>
        </authorList>
    </citation>
    <scope>NUCLEOTIDE SEQUENCE [LARGE SCALE GENOMIC DNA]</scope>
    <source>
        <strain evidence="8 10">110S</strain>
    </source>
</reference>
<evidence type="ECO:0000313" key="9">
    <source>
        <dbReference type="Proteomes" id="UP000037784"/>
    </source>
</evidence>
<evidence type="ECO:0000313" key="10">
    <source>
        <dbReference type="Proteomes" id="UP000050502"/>
    </source>
</evidence>
<evidence type="ECO:0000256" key="1">
    <source>
        <dbReference type="ARBA" id="ARBA00004141"/>
    </source>
</evidence>
<feature type="transmembrane region" description="Helical" evidence="6">
    <location>
        <begin position="241"/>
        <end position="259"/>
    </location>
</feature>
<comment type="similarity">
    <text evidence="2">Belongs to the PucC family.</text>
</comment>
<dbReference type="EMBL" id="BBZA01000022">
    <property type="protein sequence ID" value="GAP61965.1"/>
    <property type="molecule type" value="Genomic_DNA"/>
</dbReference>
<feature type="transmembrane region" description="Helical" evidence="6">
    <location>
        <begin position="333"/>
        <end position="357"/>
    </location>
</feature>
<dbReference type="AlphaFoldDB" id="A0A0M8K5C1"/>
<accession>A0A0M8K5C1</accession>
<dbReference type="InterPro" id="IPR004896">
    <property type="entry name" value="PucC-rel"/>
</dbReference>
<evidence type="ECO:0000256" key="3">
    <source>
        <dbReference type="ARBA" id="ARBA00022692"/>
    </source>
</evidence>
<evidence type="ECO:0000313" key="7">
    <source>
        <dbReference type="EMBL" id="GAP61965.1"/>
    </source>
</evidence>
<dbReference type="Gene3D" id="1.20.1250.20">
    <property type="entry name" value="MFS general substrate transporter like domains"/>
    <property type="match status" value="1"/>
</dbReference>
<reference evidence="7 9" key="1">
    <citation type="journal article" date="2015" name="Genome Announc.">
        <title>Draft Genome Sequence of a Heterotrophic Facultative Anaerobic Thermophilic Bacterium, Ardenticatena maritima Strain 110ST.</title>
        <authorList>
            <person name="Kawaichi S."/>
            <person name="Yoshida T."/>
            <person name="Sako Y."/>
            <person name="Nakamura R."/>
        </authorList>
    </citation>
    <scope>NUCLEOTIDE SEQUENCE [LARGE SCALE GENOMIC DNA]</scope>
    <source>
        <strain evidence="7 9">110S</strain>
    </source>
</reference>
<dbReference type="RefSeq" id="WP_054491893.1">
    <property type="nucleotide sequence ID" value="NZ_BBZA01000022.1"/>
</dbReference>
<dbReference type="STRING" id="872965.SE16_02425"/>
<comment type="subcellular location">
    <subcellularLocation>
        <location evidence="1">Membrane</location>
        <topology evidence="1">Multi-pass membrane protein</topology>
    </subcellularLocation>
</comment>
<gene>
    <name evidence="7" type="primary">pucC</name>
    <name evidence="7" type="ORF">ARMA_0388</name>
    <name evidence="8" type="ORF">SE16_02425</name>
</gene>
<feature type="transmembrane region" description="Helical" evidence="6">
    <location>
        <begin position="114"/>
        <end position="139"/>
    </location>
</feature>
<dbReference type="PANTHER" id="PTHR23538">
    <property type="entry name" value="44.5 KD BACTERIOCHLOROPHYLL SYNTHASE SUBUNIT"/>
    <property type="match status" value="1"/>
</dbReference>
<feature type="transmembrane region" description="Helical" evidence="6">
    <location>
        <begin position="185"/>
        <end position="202"/>
    </location>
</feature>
<keyword evidence="3 6" id="KW-0812">Transmembrane</keyword>
<dbReference type="CDD" id="cd06176">
    <property type="entry name" value="MFS_BCD_PucC-like"/>
    <property type="match status" value="1"/>
</dbReference>
<dbReference type="Proteomes" id="UP000037784">
    <property type="component" value="Unassembled WGS sequence"/>
</dbReference>
<feature type="transmembrane region" description="Helical" evidence="6">
    <location>
        <begin position="308"/>
        <end position="327"/>
    </location>
</feature>
<keyword evidence="4 6" id="KW-1133">Transmembrane helix</keyword>